<keyword evidence="9" id="KW-0472">Membrane</keyword>
<gene>
    <name evidence="10" type="ORF">SEMRO_72_G040120.1</name>
</gene>
<keyword evidence="2 7" id="KW-0633">Potassium transport</keyword>
<evidence type="ECO:0000256" key="3">
    <source>
        <dbReference type="ARBA" id="ARBA00022882"/>
    </source>
</evidence>
<dbReference type="GO" id="GO:0005242">
    <property type="term" value="F:inward rectifier potassium channel activity"/>
    <property type="evidence" value="ECO:0007669"/>
    <property type="project" value="InterPro"/>
</dbReference>
<evidence type="ECO:0000256" key="2">
    <source>
        <dbReference type="ARBA" id="ARBA00022538"/>
    </source>
</evidence>
<comment type="caution">
    <text evidence="10">The sequence shown here is derived from an EMBL/GenBank/DDBJ whole genome shotgun (WGS) entry which is preliminary data.</text>
</comment>
<keyword evidence="7 9" id="KW-0812">Transmembrane</keyword>
<dbReference type="SUPFAM" id="SSF81324">
    <property type="entry name" value="Voltage-gated potassium channels"/>
    <property type="match status" value="1"/>
</dbReference>
<feature type="transmembrane region" description="Helical" evidence="9">
    <location>
        <begin position="136"/>
        <end position="160"/>
    </location>
</feature>
<proteinExistence type="inferred from homology"/>
<dbReference type="InterPro" id="IPR016449">
    <property type="entry name" value="K_chnl_inward-rec_Kir"/>
</dbReference>
<comment type="similarity">
    <text evidence="7">Belongs to the inward rectifier-type potassium channel (TC 1.A.2.1) family.</text>
</comment>
<evidence type="ECO:0000256" key="1">
    <source>
        <dbReference type="ARBA" id="ARBA00022448"/>
    </source>
</evidence>
<keyword evidence="3 7" id="KW-0851">Voltage-gated channel</keyword>
<keyword evidence="11" id="KW-1185">Reference proteome</keyword>
<feature type="transmembrane region" description="Helical" evidence="9">
    <location>
        <begin position="217"/>
        <end position="242"/>
    </location>
</feature>
<dbReference type="SUPFAM" id="SSF81296">
    <property type="entry name" value="E set domains"/>
    <property type="match status" value="1"/>
</dbReference>
<evidence type="ECO:0000313" key="11">
    <source>
        <dbReference type="Proteomes" id="UP001153069"/>
    </source>
</evidence>
<protein>
    <submittedName>
        <fullName evidence="10">Uncharacterized protein</fullName>
    </submittedName>
</protein>
<feature type="compositionally biased region" description="Basic and acidic residues" evidence="8">
    <location>
        <begin position="384"/>
        <end position="393"/>
    </location>
</feature>
<feature type="region of interest" description="Disordered" evidence="8">
    <location>
        <begin position="273"/>
        <end position="297"/>
    </location>
</feature>
<keyword evidence="9" id="KW-1133">Transmembrane helix</keyword>
<organism evidence="10 11">
    <name type="scientific">Seminavis robusta</name>
    <dbReference type="NCBI Taxonomy" id="568900"/>
    <lineage>
        <taxon>Eukaryota</taxon>
        <taxon>Sar</taxon>
        <taxon>Stramenopiles</taxon>
        <taxon>Ochrophyta</taxon>
        <taxon>Bacillariophyta</taxon>
        <taxon>Bacillariophyceae</taxon>
        <taxon>Bacillariophycidae</taxon>
        <taxon>Naviculales</taxon>
        <taxon>Naviculaceae</taxon>
        <taxon>Seminavis</taxon>
    </lineage>
</organism>
<evidence type="ECO:0000256" key="4">
    <source>
        <dbReference type="ARBA" id="ARBA00022958"/>
    </source>
</evidence>
<evidence type="ECO:0000256" key="6">
    <source>
        <dbReference type="ARBA" id="ARBA00023303"/>
    </source>
</evidence>
<name>A0A9N8DHU8_9STRA</name>
<feature type="compositionally biased region" description="Basic and acidic residues" evidence="8">
    <location>
        <begin position="1"/>
        <end position="14"/>
    </location>
</feature>
<keyword evidence="6 7" id="KW-0407">Ion channel</keyword>
<dbReference type="InterPro" id="IPR013518">
    <property type="entry name" value="K_chnl_inward-rec_Kir_cyto"/>
</dbReference>
<keyword evidence="4 7" id="KW-0630">Potassium</keyword>
<dbReference type="GO" id="GO:0034765">
    <property type="term" value="P:regulation of monoatomic ion transmembrane transport"/>
    <property type="evidence" value="ECO:0007669"/>
    <property type="project" value="TreeGrafter"/>
</dbReference>
<evidence type="ECO:0000256" key="5">
    <source>
        <dbReference type="ARBA" id="ARBA00023065"/>
    </source>
</evidence>
<dbReference type="PANTHER" id="PTHR11767">
    <property type="entry name" value="INWARD RECTIFIER POTASSIUM CHANNEL"/>
    <property type="match status" value="1"/>
</dbReference>
<dbReference type="GO" id="GO:1990573">
    <property type="term" value="P:potassium ion import across plasma membrane"/>
    <property type="evidence" value="ECO:0007669"/>
    <property type="project" value="TreeGrafter"/>
</dbReference>
<dbReference type="EMBL" id="CAICTM010000071">
    <property type="protein sequence ID" value="CAB9499969.1"/>
    <property type="molecule type" value="Genomic_DNA"/>
</dbReference>
<feature type="region of interest" description="Disordered" evidence="8">
    <location>
        <begin position="356"/>
        <end position="397"/>
    </location>
</feature>
<evidence type="ECO:0000256" key="8">
    <source>
        <dbReference type="SAM" id="MobiDB-lite"/>
    </source>
</evidence>
<feature type="compositionally biased region" description="Low complexity" evidence="8">
    <location>
        <begin position="356"/>
        <end position="369"/>
    </location>
</feature>
<dbReference type="PANTHER" id="PTHR11767:SF102">
    <property type="entry name" value="INWARDLY RECTIFYING POTASSIUM CHANNEL 1, ISOFORM F"/>
    <property type="match status" value="1"/>
</dbReference>
<dbReference type="AlphaFoldDB" id="A0A9N8DHU8"/>
<evidence type="ECO:0000256" key="7">
    <source>
        <dbReference type="RuleBase" id="RU003822"/>
    </source>
</evidence>
<evidence type="ECO:0000313" key="10">
    <source>
        <dbReference type="EMBL" id="CAB9499969.1"/>
    </source>
</evidence>
<keyword evidence="1 7" id="KW-0813">Transport</keyword>
<reference evidence="10" key="1">
    <citation type="submission" date="2020-06" db="EMBL/GenBank/DDBJ databases">
        <authorList>
            <consortium name="Plant Systems Biology data submission"/>
        </authorList>
    </citation>
    <scope>NUCLEOTIDE SEQUENCE</scope>
    <source>
        <strain evidence="10">D6</strain>
    </source>
</reference>
<dbReference type="OrthoDB" id="273257at2759"/>
<comment type="subcellular location">
    <subcellularLocation>
        <location evidence="7">Membrane</location>
        <topology evidence="7">Multi-pass membrane protein</topology>
    </subcellularLocation>
</comment>
<dbReference type="Proteomes" id="UP001153069">
    <property type="component" value="Unassembled WGS sequence"/>
</dbReference>
<accession>A0A9N8DHU8</accession>
<dbReference type="GO" id="GO:0034702">
    <property type="term" value="C:monoatomic ion channel complex"/>
    <property type="evidence" value="ECO:0007669"/>
    <property type="project" value="UniProtKB-KW"/>
</dbReference>
<dbReference type="GO" id="GO:0005886">
    <property type="term" value="C:plasma membrane"/>
    <property type="evidence" value="ECO:0007669"/>
    <property type="project" value="TreeGrafter"/>
</dbReference>
<feature type="compositionally biased region" description="Polar residues" evidence="8">
    <location>
        <begin position="374"/>
        <end position="383"/>
    </location>
</feature>
<feature type="region of interest" description="Disordered" evidence="8">
    <location>
        <begin position="1"/>
        <end position="26"/>
    </location>
</feature>
<feature type="compositionally biased region" description="Low complexity" evidence="8">
    <location>
        <begin position="274"/>
        <end position="283"/>
    </location>
</feature>
<dbReference type="InterPro" id="IPR014756">
    <property type="entry name" value="Ig_E-set"/>
</dbReference>
<sequence length="593" mass="65415">MGEGSDGGRRDSNEVQRPSSAAAMRGQAVFVRRTSEVGAMGWGERFRAKSRYICRKLLCQNPNNADSLEQDVEDMNKDATRKQYRLEATRANAKSSWLHFLTCGLLGRERRGGMTIGINPNQQLAMYLHWMFRVNFLFLFCVMCVMFFVLVMVFAALIIMAGVMDDECVRIGGAPFGEVNSEFADAFALSWTTFSTVGYGSTYPALGAENDSPTNCFFITFICSLESLLGVLYSGFCGAILFGKVLRIQSHAQVIFSDPIVIRYGTGVAEGGDFDNNTSNNNASDDEGPSSKKKTKSHPCPVLEFRIVNRLFNEAGGEIMDATLNVVANVDANDADPSLIDALDSDRKRYNQSFGTATTTGQQQQQLGGHHSNSDMASTVSHGDTSESDHVYENGHLSPTANNLYASSTIHSSTHTNASALPFPKFLDPFHSLMGGGGKVDHQAIDEDPSARLVSKRIFSKMLIEASDHPFFKRVWLARHVLDETSPILKPRVRRQIRRNGGSWPERLCTWNAIRDSLQFNQILVSLNGVSNVSASDVYAQKIYDFVDINVGYQFVNILYKDTDGALKVDTDLINDVREQKGGGGEPLIIDES</sequence>
<keyword evidence="5 7" id="KW-0406">Ion transport</keyword>
<evidence type="ECO:0000256" key="9">
    <source>
        <dbReference type="SAM" id="Phobius"/>
    </source>
</evidence>
<dbReference type="Gene3D" id="1.10.287.70">
    <property type="match status" value="1"/>
</dbReference>
<dbReference type="Gene3D" id="2.60.40.1400">
    <property type="entry name" value="G protein-activated inward rectifier potassium channel 1"/>
    <property type="match status" value="1"/>
</dbReference>